<accession>A0A1Q2CC16</accession>
<evidence type="ECO:0000313" key="2">
    <source>
        <dbReference type="Proteomes" id="UP000188324"/>
    </source>
</evidence>
<dbReference type="KEGG" id="tfl:RPIT_01425"/>
<reference evidence="1 2" key="1">
    <citation type="journal article" date="2016" name="Int. J. Syst. Evol. Microbiol.">
        <title>Tessaracoccus flavus sp. nov., isolated from the drainage system of a lindane-producing factory.</title>
        <authorList>
            <person name="Kumari R."/>
            <person name="Singh P."/>
            <person name="Schumann P."/>
            <person name="Lal R."/>
        </authorList>
    </citation>
    <scope>NUCLEOTIDE SEQUENCE [LARGE SCALE GENOMIC DNA]</scope>
    <source>
        <strain evidence="1 2">RP1T</strain>
    </source>
</reference>
<dbReference type="InterPro" id="IPR025338">
    <property type="entry name" value="DUF4244"/>
</dbReference>
<evidence type="ECO:0000313" key="1">
    <source>
        <dbReference type="EMBL" id="AQP43640.1"/>
    </source>
</evidence>
<organism evidence="1 2">
    <name type="scientific">Tessaracoccus flavus</name>
    <dbReference type="NCBI Taxonomy" id="1610493"/>
    <lineage>
        <taxon>Bacteria</taxon>
        <taxon>Bacillati</taxon>
        <taxon>Actinomycetota</taxon>
        <taxon>Actinomycetes</taxon>
        <taxon>Propionibacteriales</taxon>
        <taxon>Propionibacteriaceae</taxon>
        <taxon>Tessaracoccus</taxon>
    </lineage>
</organism>
<dbReference type="STRING" id="1610493.RPIT_01425"/>
<gene>
    <name evidence="1" type="ORF">RPIT_01425</name>
</gene>
<dbReference type="Proteomes" id="UP000188324">
    <property type="component" value="Chromosome"/>
</dbReference>
<dbReference type="AlphaFoldDB" id="A0A1Q2CC16"/>
<dbReference type="RefSeq" id="WP_077339834.1">
    <property type="nucleotide sequence ID" value="NZ_CP019605.1"/>
</dbReference>
<proteinExistence type="predicted"/>
<keyword evidence="2" id="KW-1185">Reference proteome</keyword>
<dbReference type="Pfam" id="PF14029">
    <property type="entry name" value="DUF4244"/>
    <property type="match status" value="1"/>
</dbReference>
<protein>
    <submittedName>
        <fullName evidence="1">Uncharacterized protein</fullName>
    </submittedName>
</protein>
<sequence length="74" mass="8143">MHHLVPLAHRARAAQLSTRLLAQRGLTTVEYAIGLLGAATAALLLLRIFNDNRLFETLFNNVISIFARMVKGNG</sequence>
<dbReference type="EMBL" id="CP019605">
    <property type="protein sequence ID" value="AQP43640.1"/>
    <property type="molecule type" value="Genomic_DNA"/>
</dbReference>
<name>A0A1Q2CC16_9ACTN</name>